<evidence type="ECO:0000313" key="3">
    <source>
        <dbReference type="EMBL" id="MWV68591.1"/>
    </source>
</evidence>
<feature type="compositionally biased region" description="Basic and acidic residues" evidence="1">
    <location>
        <begin position="91"/>
        <end position="108"/>
    </location>
</feature>
<dbReference type="Proteomes" id="UP000029714">
    <property type="component" value="Unassembled WGS sequence"/>
</dbReference>
<dbReference type="AlphaFoldDB" id="A0A347VR02"/>
<feature type="compositionally biased region" description="Polar residues" evidence="1">
    <location>
        <begin position="80"/>
        <end position="90"/>
    </location>
</feature>
<evidence type="ECO:0000256" key="1">
    <source>
        <dbReference type="SAM" id="MobiDB-lite"/>
    </source>
</evidence>
<reference evidence="4 5" key="2">
    <citation type="journal article" date="2016" name="Infect. Immun.">
        <title>Helicobacter saguini, a Novel Helicobacter Isolated from Cotton-Top Tamarins with Ulcerative Colitis, Has Proinflammatory Properties and Induces Typhlocolitis and Dysplasia in Gnotobiotic IL-10-/- Mice.</title>
        <authorList>
            <person name="Shen Z."/>
            <person name="Mannion A."/>
            <person name="Whary M.T."/>
            <person name="Muthupalani S."/>
            <person name="Sheh A."/>
            <person name="Feng Y."/>
            <person name="Gong G."/>
            <person name="Vandamme P."/>
            <person name="Holcombe H.R."/>
            <person name="Paster B.J."/>
            <person name="Fox J.G."/>
        </authorList>
    </citation>
    <scope>NUCLEOTIDE SEQUENCE [LARGE SCALE GENOMIC DNA]</scope>
    <source>
        <strain evidence="4 5">MIT 97-6194</strain>
    </source>
</reference>
<proteinExistence type="predicted"/>
<sequence>MDSKKVVLVTGGAGFIGSHTNALLNALGYHTLVLDNLIYGHKEALNFSLNDDIESALQNNDKKDSINLGQNMESAKKDSINSTKNAQNKSKNIESAKKDSKQNTESKNNKISQGSFSASYSLPRPCPPIEKLSENDYAKIKIDSKNMESIDFSTLDNLLRFVNNENVVITPPPRIIV</sequence>
<dbReference type="RefSeq" id="WP_118962121.1">
    <property type="nucleotide sequence ID" value="NZ_JRMP02000001.1"/>
</dbReference>
<dbReference type="OrthoDB" id="9771073at2"/>
<evidence type="ECO:0000259" key="2">
    <source>
        <dbReference type="Pfam" id="PF01370"/>
    </source>
</evidence>
<dbReference type="EMBL" id="QBIU01000001">
    <property type="protein sequence ID" value="MWV68591.1"/>
    <property type="molecule type" value="Genomic_DNA"/>
</dbReference>
<comment type="caution">
    <text evidence="4">The sequence shown here is derived from an EMBL/GenBank/DDBJ whole genome shotgun (WGS) entry which is preliminary data.</text>
</comment>
<accession>A0A347VR02</accession>
<dbReference type="Pfam" id="PF01370">
    <property type="entry name" value="Epimerase"/>
    <property type="match status" value="1"/>
</dbReference>
<evidence type="ECO:0000313" key="6">
    <source>
        <dbReference type="Proteomes" id="UP000477070"/>
    </source>
</evidence>
<feature type="compositionally biased region" description="Polar residues" evidence="1">
    <location>
        <begin position="109"/>
        <end position="120"/>
    </location>
</feature>
<feature type="region of interest" description="Disordered" evidence="1">
    <location>
        <begin position="73"/>
        <end position="123"/>
    </location>
</feature>
<dbReference type="Gene3D" id="3.40.50.720">
    <property type="entry name" value="NAD(P)-binding Rossmann-like Domain"/>
    <property type="match status" value="1"/>
</dbReference>
<reference evidence="4" key="3">
    <citation type="submission" date="2018-04" db="EMBL/GenBank/DDBJ databases">
        <authorList>
            <person name="Sheh A."/>
            <person name="Shen Z."/>
            <person name="Mannion A.J."/>
            <person name="Fox J.G."/>
        </authorList>
    </citation>
    <scope>NUCLEOTIDE SEQUENCE</scope>
    <source>
        <strain evidence="4">MIT 97-6194</strain>
    </source>
</reference>
<dbReference type="Proteomes" id="UP000477070">
    <property type="component" value="Unassembled WGS sequence"/>
</dbReference>
<name>A0A347VR02_9HELI</name>
<feature type="domain" description="NAD-dependent epimerase/dehydratase" evidence="2">
    <location>
        <begin position="7"/>
        <end position="98"/>
    </location>
</feature>
<dbReference type="EMBL" id="JRMP02000001">
    <property type="protein sequence ID" value="TLD95875.1"/>
    <property type="molecule type" value="Genomic_DNA"/>
</dbReference>
<organism evidence="4 5">
    <name type="scientific">Helicobacter saguini</name>
    <dbReference type="NCBI Taxonomy" id="1548018"/>
    <lineage>
        <taxon>Bacteria</taxon>
        <taxon>Pseudomonadati</taxon>
        <taxon>Campylobacterota</taxon>
        <taxon>Epsilonproteobacteria</taxon>
        <taxon>Campylobacterales</taxon>
        <taxon>Helicobacteraceae</taxon>
        <taxon>Helicobacter</taxon>
    </lineage>
</organism>
<reference evidence="3 6" key="4">
    <citation type="submission" date="2019-12" db="EMBL/GenBank/DDBJ databases">
        <title>Multi-Generational Helicobacter saguini Isolates.</title>
        <authorList>
            <person name="Mannion A."/>
            <person name="Shen Z."/>
            <person name="Fox J.G."/>
        </authorList>
    </citation>
    <scope>NUCLEOTIDE SEQUENCE [LARGE SCALE GENOMIC DNA]</scope>
    <source>
        <strain evidence="3">16-048</strain>
        <strain evidence="6">16-048 (F4)</strain>
    </source>
</reference>
<dbReference type="STRING" id="1548018.LS64_01075"/>
<evidence type="ECO:0000313" key="5">
    <source>
        <dbReference type="Proteomes" id="UP000029714"/>
    </source>
</evidence>
<evidence type="ECO:0000313" key="4">
    <source>
        <dbReference type="EMBL" id="TLD95875.1"/>
    </source>
</evidence>
<gene>
    <name evidence="3" type="ORF">DCO61_00720</name>
    <name evidence="4" type="ORF">LS64_000475</name>
</gene>
<reference evidence="4 5" key="1">
    <citation type="journal article" date="2014" name="Genome Announc.">
        <title>Draft genome sequences of eight enterohepatic helicobacter species isolated from both laboratory and wild rodents.</title>
        <authorList>
            <person name="Sheh A."/>
            <person name="Shen Z."/>
            <person name="Fox J.G."/>
        </authorList>
    </citation>
    <scope>NUCLEOTIDE SEQUENCE [LARGE SCALE GENOMIC DNA]</scope>
    <source>
        <strain evidence="4 5">MIT 97-6194</strain>
    </source>
</reference>
<keyword evidence="5" id="KW-1185">Reference proteome</keyword>
<dbReference type="SUPFAM" id="SSF51735">
    <property type="entry name" value="NAD(P)-binding Rossmann-fold domains"/>
    <property type="match status" value="1"/>
</dbReference>
<protein>
    <submittedName>
        <fullName evidence="4">NAD-dependent epimerase/dehydratase family protein</fullName>
    </submittedName>
</protein>
<dbReference type="InterPro" id="IPR036291">
    <property type="entry name" value="NAD(P)-bd_dom_sf"/>
</dbReference>
<dbReference type="InterPro" id="IPR001509">
    <property type="entry name" value="Epimerase_deHydtase"/>
</dbReference>